<feature type="domain" description="WASH complex subunit 7 central" evidence="1">
    <location>
        <begin position="642"/>
        <end position="1000"/>
    </location>
</feature>
<dbReference type="InterPro" id="IPR028191">
    <property type="entry name" value="WASH-4_N"/>
</dbReference>
<dbReference type="GO" id="GO:0005768">
    <property type="term" value="C:endosome"/>
    <property type="evidence" value="ECO:0007669"/>
    <property type="project" value="TreeGrafter"/>
</dbReference>
<dbReference type="OrthoDB" id="10261210at2759"/>
<evidence type="ECO:0000259" key="1">
    <source>
        <dbReference type="Pfam" id="PF14744"/>
    </source>
</evidence>
<dbReference type="GO" id="GO:0071203">
    <property type="term" value="C:WASH complex"/>
    <property type="evidence" value="ECO:0007669"/>
    <property type="project" value="InterPro"/>
</dbReference>
<protein>
    <submittedName>
        <fullName evidence="4">WASH complex subunit 7</fullName>
    </submittedName>
</protein>
<feature type="domain" description="WASH complex subunit 4 N-terminal" evidence="2">
    <location>
        <begin position="66"/>
        <end position="640"/>
    </location>
</feature>
<evidence type="ECO:0000259" key="3">
    <source>
        <dbReference type="Pfam" id="PF14746"/>
    </source>
</evidence>
<dbReference type="GO" id="GO:0016197">
    <property type="term" value="P:endosomal transport"/>
    <property type="evidence" value="ECO:0007669"/>
    <property type="project" value="TreeGrafter"/>
</dbReference>
<name>A0A226E834_FOLCA</name>
<accession>A0A226E834</accession>
<dbReference type="EMBL" id="LNIX01000006">
    <property type="protein sequence ID" value="OXA53147.1"/>
    <property type="molecule type" value="Genomic_DNA"/>
</dbReference>
<dbReference type="InterPro" id="IPR028283">
    <property type="entry name" value="WASH-7_C"/>
</dbReference>
<proteinExistence type="predicted"/>
<dbReference type="Pfam" id="PF14745">
    <property type="entry name" value="WASH-4_N"/>
    <property type="match status" value="1"/>
</dbReference>
<evidence type="ECO:0000259" key="2">
    <source>
        <dbReference type="Pfam" id="PF14745"/>
    </source>
</evidence>
<dbReference type="InterPro" id="IPR028282">
    <property type="entry name" value="WASH-7_central"/>
</dbReference>
<dbReference type="Proteomes" id="UP000198287">
    <property type="component" value="Unassembled WGS sequence"/>
</dbReference>
<comment type="caution">
    <text evidence="4">The sequence shown here is derived from an EMBL/GenBank/DDBJ whole genome shotgun (WGS) entry which is preliminary data.</text>
</comment>
<feature type="domain" description="WASH complex subunit 7 C-terminal" evidence="3">
    <location>
        <begin position="1042"/>
        <end position="1197"/>
    </location>
</feature>
<dbReference type="GO" id="GO:0007032">
    <property type="term" value="P:endosome organization"/>
    <property type="evidence" value="ECO:0007669"/>
    <property type="project" value="TreeGrafter"/>
</dbReference>
<dbReference type="AlphaFoldDB" id="A0A226E834"/>
<dbReference type="PANTHER" id="PTHR31409:SF0">
    <property type="entry name" value="WASH COMPLEX SUBUNIT 4"/>
    <property type="match status" value="1"/>
</dbReference>
<evidence type="ECO:0000313" key="4">
    <source>
        <dbReference type="EMBL" id="OXA53147.1"/>
    </source>
</evidence>
<organism evidence="4 5">
    <name type="scientific">Folsomia candida</name>
    <name type="common">Springtail</name>
    <dbReference type="NCBI Taxonomy" id="158441"/>
    <lineage>
        <taxon>Eukaryota</taxon>
        <taxon>Metazoa</taxon>
        <taxon>Ecdysozoa</taxon>
        <taxon>Arthropoda</taxon>
        <taxon>Hexapoda</taxon>
        <taxon>Collembola</taxon>
        <taxon>Entomobryomorpha</taxon>
        <taxon>Isotomoidea</taxon>
        <taxon>Isotomidae</taxon>
        <taxon>Proisotominae</taxon>
        <taxon>Folsomia</taxon>
    </lineage>
</organism>
<dbReference type="PANTHER" id="PTHR31409">
    <property type="entry name" value="WASH COMPLEX SUBUNIT 4"/>
    <property type="match status" value="1"/>
</dbReference>
<sequence>MNHGRTSCKMEEMETIANKTLAEKHLRKFGSFLEDHSRRLLDVTERDVGGGRKDDPSSTGYVKSYAKIHHIWDQSTCPIRLSWTPIPDGLTGFEEIISIPLPPEGNPDVQKVLLVLTNLTHQLNLLREQIHAKFIVPLLLYGDGFEEDGSLSGHDTASLSEGDGHIAIAKFIPLLHQLHQLLKVGKDLCIHWMAQMGALFKDSKPHVVVISSLQLHTVFRSFGDFLGVLIILDEVIRAQFVLKEHWSKYRQMVTSVQADSESFVSGTESDKLLALDRDMFFLEKEVVSGHTFKNMLHELVRFGGKGFAKGAYIQEKFQSYLAQVGPSIEKDFLDENDELKPIAVSALFVFSAMVFSASFDWRKFYHRYLLEPVKKVVAVPIGSSVLWIPELFLNKFPVSGVSSARLYDVKTLQLCATNRQNYIHKKNSNFQREVIDSTVQVGTWSIRLQEVFYSKNLNQLKLDDLSKRCNLLLYGLKLAQTLSQNFRLTMSLHAHFGKPVSKQIVCLLCQVLELLKEIQATFFRFSVQIENSAIYILQHVLNTALNNLKGVQKLMCSPEFKKMDELRADSLSVMKILENSMKGPPSTKRLLVAKVTLDWTLSNAKFWKGDDAALILPAAIERISVLVNLGQRINELCNGSELFWHRIILSTYFSAIYKNEVDAQKLPLIFMVIQDCYRFLENSPHREQAKKSFVAEVNGYIKKNLQEKLCQEVETDLRLMAHTHLQVQAQETITSPFRVGVQEHYYLLMCPTLSFESEHSVNFRLMTEYYLSKTFYNLASVALHDWQSYATMRALASEKYLLDVGDDHLPGHSLEQGRDILEIVRNLPTFVQEFTYNLNNQVFIQIGSKNKHLDTVNIRHLANSMRTHGTGMTNTTVNAAYQFLRPKMHLFSQCLFEEQIRSRLSKDIRLFKQARQDPSLSSFSSTKTHSSSQPPNFPFKVAEKFKKGIKKLGVQEGLTWLDKFRVLISHIGNALGFVRLVRSGGLHYLAGGCRFIPDLDDISAFSISSGEKGVTSEIYSATDEETELKVTQHLELAIKGVDSTLSKFFGGEDYFGLLVKAFRAGCMHDRNAHLKNFYVLIPALTLSYVDHMRQCKEMLAKKAKTATIFTDDGFPMGVAYLLQVLGQDDDFDSLGWFHSVKQHYEDEKQKEMQIITESKNDEKLEQTSKLTAKRFHDQLQEFELLRFNLSSARIFFQYNNNSSSKTQ</sequence>
<dbReference type="Pfam" id="PF14744">
    <property type="entry name" value="WASH-7_mid"/>
    <property type="match status" value="1"/>
</dbReference>
<dbReference type="Pfam" id="PF14746">
    <property type="entry name" value="WASH-7_C"/>
    <property type="match status" value="1"/>
</dbReference>
<dbReference type="InterPro" id="IPR027307">
    <property type="entry name" value="WASH7"/>
</dbReference>
<gene>
    <name evidence="4" type="ORF">Fcan01_12172</name>
</gene>
<evidence type="ECO:0000313" key="5">
    <source>
        <dbReference type="Proteomes" id="UP000198287"/>
    </source>
</evidence>
<reference evidence="4 5" key="1">
    <citation type="submission" date="2015-12" db="EMBL/GenBank/DDBJ databases">
        <title>The genome of Folsomia candida.</title>
        <authorList>
            <person name="Faddeeva A."/>
            <person name="Derks M.F."/>
            <person name="Anvar Y."/>
            <person name="Smit S."/>
            <person name="Van Straalen N."/>
            <person name="Roelofs D."/>
        </authorList>
    </citation>
    <scope>NUCLEOTIDE SEQUENCE [LARGE SCALE GENOMIC DNA]</scope>
    <source>
        <strain evidence="4 5">VU population</strain>
        <tissue evidence="4">Whole body</tissue>
    </source>
</reference>
<keyword evidence="5" id="KW-1185">Reference proteome</keyword>
<dbReference type="OMA" id="TFLHDEH"/>
<dbReference type="STRING" id="158441.A0A226E834"/>